<keyword evidence="1" id="KW-0472">Membrane</keyword>
<name>A0ABR1J531_9AGAR</name>
<keyword evidence="1" id="KW-1133">Transmembrane helix</keyword>
<feature type="transmembrane region" description="Helical" evidence="1">
    <location>
        <begin position="59"/>
        <end position="82"/>
    </location>
</feature>
<keyword evidence="3" id="KW-1185">Reference proteome</keyword>
<evidence type="ECO:0000256" key="1">
    <source>
        <dbReference type="SAM" id="Phobius"/>
    </source>
</evidence>
<proteinExistence type="predicted"/>
<keyword evidence="1" id="KW-0812">Transmembrane</keyword>
<protein>
    <submittedName>
        <fullName evidence="2">Uncharacterized protein</fullName>
    </submittedName>
</protein>
<gene>
    <name evidence="2" type="ORF">VKT23_013082</name>
</gene>
<reference evidence="2 3" key="1">
    <citation type="submission" date="2024-01" db="EMBL/GenBank/DDBJ databases">
        <title>A draft genome for the cacao thread blight pathogen Marasmiellus scandens.</title>
        <authorList>
            <person name="Baruah I.K."/>
            <person name="Leung J."/>
            <person name="Bukari Y."/>
            <person name="Amoako-Attah I."/>
            <person name="Meinhardt L.W."/>
            <person name="Bailey B.A."/>
            <person name="Cohen S.P."/>
        </authorList>
    </citation>
    <scope>NUCLEOTIDE SEQUENCE [LARGE SCALE GENOMIC DNA]</scope>
    <source>
        <strain evidence="2 3">GH-19</strain>
    </source>
</reference>
<dbReference type="EMBL" id="JBANRG010000034">
    <property type="protein sequence ID" value="KAK7450199.1"/>
    <property type="molecule type" value="Genomic_DNA"/>
</dbReference>
<accession>A0ABR1J531</accession>
<dbReference type="Proteomes" id="UP001498398">
    <property type="component" value="Unassembled WGS sequence"/>
</dbReference>
<sequence>MLIEMASENSSTMNELSTTSITAPSSIAEWSSSKFTSSTTSNTVQSTTVVTSGQSNKTVVTGSVVGSIFGLVLLVLFILFYFRMRGKYKVSRGTYPKEEQALKIEPFDLKPDFNPLIAVAAEQQRGEKLDLDPCNPTLLERDPATMNLSSFQTAPSIQSSVTPSTTFTARQLQLQSQVDELRDHVSQLGSASDTVGIGDAREDMQTTIDQLRAHIRALENLLTSDWAMGLTDDPPPVYTVA</sequence>
<evidence type="ECO:0000313" key="2">
    <source>
        <dbReference type="EMBL" id="KAK7450199.1"/>
    </source>
</evidence>
<evidence type="ECO:0000313" key="3">
    <source>
        <dbReference type="Proteomes" id="UP001498398"/>
    </source>
</evidence>
<organism evidence="2 3">
    <name type="scientific">Marasmiellus scandens</name>
    <dbReference type="NCBI Taxonomy" id="2682957"/>
    <lineage>
        <taxon>Eukaryota</taxon>
        <taxon>Fungi</taxon>
        <taxon>Dikarya</taxon>
        <taxon>Basidiomycota</taxon>
        <taxon>Agaricomycotina</taxon>
        <taxon>Agaricomycetes</taxon>
        <taxon>Agaricomycetidae</taxon>
        <taxon>Agaricales</taxon>
        <taxon>Marasmiineae</taxon>
        <taxon>Omphalotaceae</taxon>
        <taxon>Marasmiellus</taxon>
    </lineage>
</organism>
<comment type="caution">
    <text evidence="2">The sequence shown here is derived from an EMBL/GenBank/DDBJ whole genome shotgun (WGS) entry which is preliminary data.</text>
</comment>